<accession>A0A4R7FIH3</accession>
<dbReference type="EMBL" id="SOAM01000005">
    <property type="protein sequence ID" value="TDS74470.1"/>
    <property type="molecule type" value="Genomic_DNA"/>
</dbReference>
<protein>
    <recommendedName>
        <fullName evidence="1">Alpha/beta hydrolase domain-containing protein</fullName>
    </recommendedName>
</protein>
<dbReference type="InterPro" id="IPR045394">
    <property type="entry name" value="Abhydrolase_dom"/>
</dbReference>
<evidence type="ECO:0000313" key="2">
    <source>
        <dbReference type="EMBL" id="TDS74470.1"/>
    </source>
</evidence>
<evidence type="ECO:0000259" key="1">
    <source>
        <dbReference type="Pfam" id="PF20091"/>
    </source>
</evidence>
<name>A0A4R7FIH3_9MICO</name>
<dbReference type="OrthoDB" id="1971292at2"/>
<organism evidence="2 3">
    <name type="scientific">Amnibacterium kyonggiense</name>
    <dbReference type="NCBI Taxonomy" id="595671"/>
    <lineage>
        <taxon>Bacteria</taxon>
        <taxon>Bacillati</taxon>
        <taxon>Actinomycetota</taxon>
        <taxon>Actinomycetes</taxon>
        <taxon>Micrococcales</taxon>
        <taxon>Microbacteriaceae</taxon>
        <taxon>Amnibacterium</taxon>
    </lineage>
</organism>
<comment type="caution">
    <text evidence="2">The sequence shown here is derived from an EMBL/GenBank/DDBJ whole genome shotgun (WGS) entry which is preliminary data.</text>
</comment>
<dbReference type="Proteomes" id="UP000295344">
    <property type="component" value="Unassembled WGS sequence"/>
</dbReference>
<dbReference type="AlphaFoldDB" id="A0A4R7FIH3"/>
<dbReference type="Pfam" id="PF20091">
    <property type="entry name" value="Abhydrolase_10"/>
    <property type="match status" value="1"/>
</dbReference>
<keyword evidence="3" id="KW-1185">Reference proteome</keyword>
<sequence>MSYRSVARVDDARSAPFGTASLPDLAMGIDLTAHGWIEEELLLDGAATVWHRPEPGGDAVPLRDHVPFLTRVLVRRPIDPAHASGVVQVEPLHPDLDSGLVWNTAHPWLLRGGHAWVGVTAFPVSATLLAETIDADRYGRLSIPEEGQQYEIVAAAVRALVDGRLGPVRAERILLGGMSATGSFCRVFLQDGFHERCAADDGRPLVDGYLIGISSGGAGAAGYPPLSDGDAVLDAADPRRTVSGHGAVVVELLSETESETHGPVLRDDSDEDDDRYRLLQVAGTAHIEAHPSVLTNLQQFEDAGGRRPAFGVREPRSSARWDLYASAALEAMRHWIVDGAPAPHGDRLRLVEGAEELERDADGIALGGVRPPWVQVPVAAHLPHGTVSDEAEPPPEWMPFSRPDLLARLVGTMRPFGLTEVHRRYGTRAAWLRRFAAATREHVAAGLLLEEDAAELLRGAPERWPG</sequence>
<evidence type="ECO:0000313" key="3">
    <source>
        <dbReference type="Proteomes" id="UP000295344"/>
    </source>
</evidence>
<feature type="domain" description="Alpha/beta hydrolase" evidence="1">
    <location>
        <begin position="16"/>
        <end position="458"/>
    </location>
</feature>
<dbReference type="RefSeq" id="WP_133767786.1">
    <property type="nucleotide sequence ID" value="NZ_BAAARP010000001.1"/>
</dbReference>
<gene>
    <name evidence="2" type="ORF">CLV52_3652</name>
</gene>
<reference evidence="2 3" key="1">
    <citation type="submission" date="2019-03" db="EMBL/GenBank/DDBJ databases">
        <title>Genomic Encyclopedia of Archaeal and Bacterial Type Strains, Phase II (KMG-II): from individual species to whole genera.</title>
        <authorList>
            <person name="Goeker M."/>
        </authorList>
    </citation>
    <scope>NUCLEOTIDE SEQUENCE [LARGE SCALE GENOMIC DNA]</scope>
    <source>
        <strain evidence="2 3">DSM 24782</strain>
    </source>
</reference>
<proteinExistence type="predicted"/>